<sequence length="626" mass="68863">MGVKWHSLFENVNEKTSLNLRRNRILTAYTEFIETLEEGPEAKNDEGNLLDHVDEFDEFDDRHADRWYNRGCCGRIVQCLRCCWAVDETTLPFKLLYIFTRGGYAAISTFLVVYFTQIGISPTDVGKIQFLPHVITAIVTSLVGFISDRFLGNILLLLLAVTLWCGLTLSITLVGPPNFADCLTALSQLSRTIDNPDRIPGVAEQICAQGPINFTLEETHHWSGILRIPVTRWSSVLETCYPGAHFVSVTNQDVSDSAKVPSYGVIFTSSQQMEMTRGWMYGDHSLHQTFMTVFLLVAAGTLMQQVMLTLIDGVTLSKLGSQRRHEYGLQSSTGTAGFAVCAVVIAYVLHITEAHKYICQIPITVQDYYPAMVFHIVASCCSLALVLALCFSRCQTDEQKNSFNPGDLLVIFRRGSFLPIVVTAFFLSICEGLVQPFLTWHIQYIGGTTTTVSWSIVAMGFSELFMAFTTGRLILRFGYSPLLCVGVGVYFVRFLVYALLSNTATVYAAEVLHGISTALTWNVIVAYLSGAVPRECQTFLQGVLRGLCFGLGEGFGILIAGYFIDAQGTFNTFYLYSLFCLTGCFVLVIYQTSRAALPVSNGEAHHPAEAPEGAPAGAAAAAAAAH</sequence>
<feature type="transmembrane region" description="Helical" evidence="6">
    <location>
        <begin position="154"/>
        <end position="174"/>
    </location>
</feature>
<feature type="transmembrane region" description="Helical" evidence="6">
    <location>
        <begin position="415"/>
        <end position="434"/>
    </location>
</feature>
<dbReference type="Pfam" id="PF12832">
    <property type="entry name" value="MFS_1_like"/>
    <property type="match status" value="1"/>
</dbReference>
<dbReference type="PROSITE" id="PS50850">
    <property type="entry name" value="MFS"/>
    <property type="match status" value="1"/>
</dbReference>
<comment type="caution">
    <text evidence="8">The sequence shown here is derived from an EMBL/GenBank/DDBJ whole genome shotgun (WGS) entry which is preliminary data.</text>
</comment>
<name>A0A9Q1C5I9_HOLLE</name>
<dbReference type="SUPFAM" id="SSF103473">
    <property type="entry name" value="MFS general substrate transporter"/>
    <property type="match status" value="2"/>
</dbReference>
<feature type="transmembrane region" description="Helical" evidence="6">
    <location>
        <begin position="128"/>
        <end position="147"/>
    </location>
</feature>
<protein>
    <submittedName>
        <fullName evidence="8">Major facilitator superfamily domain-containing protein 6</fullName>
    </submittedName>
</protein>
<organism evidence="8 9">
    <name type="scientific">Holothuria leucospilota</name>
    <name type="common">Black long sea cucumber</name>
    <name type="synonym">Mertensiothuria leucospilota</name>
    <dbReference type="NCBI Taxonomy" id="206669"/>
    <lineage>
        <taxon>Eukaryota</taxon>
        <taxon>Metazoa</taxon>
        <taxon>Echinodermata</taxon>
        <taxon>Eleutherozoa</taxon>
        <taxon>Echinozoa</taxon>
        <taxon>Holothuroidea</taxon>
        <taxon>Aspidochirotacea</taxon>
        <taxon>Aspidochirotida</taxon>
        <taxon>Holothuriidae</taxon>
        <taxon>Holothuria</taxon>
    </lineage>
</organism>
<dbReference type="Proteomes" id="UP001152320">
    <property type="component" value="Chromosome 7"/>
</dbReference>
<dbReference type="PANTHER" id="PTHR16172">
    <property type="entry name" value="MAJOR FACILITATOR SUPERFAMILY DOMAIN-CONTAINING PROTEIN 6-LIKE"/>
    <property type="match status" value="1"/>
</dbReference>
<evidence type="ECO:0000256" key="1">
    <source>
        <dbReference type="ARBA" id="ARBA00004141"/>
    </source>
</evidence>
<dbReference type="EMBL" id="JAIZAY010000007">
    <property type="protein sequence ID" value="KAJ8039071.1"/>
    <property type="molecule type" value="Genomic_DNA"/>
</dbReference>
<keyword evidence="4 6" id="KW-1133">Transmembrane helix</keyword>
<dbReference type="OrthoDB" id="5989317at2759"/>
<feature type="transmembrane region" description="Helical" evidence="6">
    <location>
        <begin position="542"/>
        <end position="564"/>
    </location>
</feature>
<dbReference type="InterPro" id="IPR024989">
    <property type="entry name" value="MFS_assoc_dom"/>
</dbReference>
<evidence type="ECO:0000256" key="4">
    <source>
        <dbReference type="ARBA" id="ARBA00022989"/>
    </source>
</evidence>
<dbReference type="GO" id="GO:0005886">
    <property type="term" value="C:plasma membrane"/>
    <property type="evidence" value="ECO:0007669"/>
    <property type="project" value="TreeGrafter"/>
</dbReference>
<evidence type="ECO:0000313" key="9">
    <source>
        <dbReference type="Proteomes" id="UP001152320"/>
    </source>
</evidence>
<dbReference type="InterPro" id="IPR020846">
    <property type="entry name" value="MFS_dom"/>
</dbReference>
<reference evidence="8" key="1">
    <citation type="submission" date="2021-10" db="EMBL/GenBank/DDBJ databases">
        <title>Tropical sea cucumber genome reveals ecological adaptation and Cuvierian tubules defense mechanism.</title>
        <authorList>
            <person name="Chen T."/>
        </authorList>
    </citation>
    <scope>NUCLEOTIDE SEQUENCE</scope>
    <source>
        <strain evidence="8">Nanhai2018</strain>
        <tissue evidence="8">Muscle</tissue>
    </source>
</reference>
<feature type="transmembrane region" description="Helical" evidence="6">
    <location>
        <begin position="570"/>
        <end position="590"/>
    </location>
</feature>
<feature type="domain" description="Major facilitator superfamily (MFS) profile" evidence="7">
    <location>
        <begin position="416"/>
        <end position="626"/>
    </location>
</feature>
<proteinExistence type="inferred from homology"/>
<comment type="subcellular location">
    <subcellularLocation>
        <location evidence="1">Membrane</location>
        <topology evidence="1">Multi-pass membrane protein</topology>
    </subcellularLocation>
</comment>
<dbReference type="InterPro" id="IPR051717">
    <property type="entry name" value="MFS_MFSD6"/>
</dbReference>
<feature type="transmembrane region" description="Helical" evidence="6">
    <location>
        <begin position="454"/>
        <end position="475"/>
    </location>
</feature>
<gene>
    <name evidence="8" type="ORF">HOLleu_16670</name>
</gene>
<evidence type="ECO:0000259" key="7">
    <source>
        <dbReference type="PROSITE" id="PS50850"/>
    </source>
</evidence>
<feature type="transmembrane region" description="Helical" evidence="6">
    <location>
        <begin position="372"/>
        <end position="394"/>
    </location>
</feature>
<keyword evidence="5 6" id="KW-0472">Membrane</keyword>
<dbReference type="GO" id="GO:0022857">
    <property type="term" value="F:transmembrane transporter activity"/>
    <property type="evidence" value="ECO:0007669"/>
    <property type="project" value="InterPro"/>
</dbReference>
<dbReference type="Gene3D" id="1.20.1250.20">
    <property type="entry name" value="MFS general substrate transporter like domains"/>
    <property type="match status" value="2"/>
</dbReference>
<evidence type="ECO:0000313" key="8">
    <source>
        <dbReference type="EMBL" id="KAJ8039071.1"/>
    </source>
</evidence>
<keyword evidence="3 6" id="KW-0812">Transmembrane</keyword>
<dbReference type="AlphaFoldDB" id="A0A9Q1C5I9"/>
<feature type="transmembrane region" description="Helical" evidence="6">
    <location>
        <begin position="332"/>
        <end position="352"/>
    </location>
</feature>
<feature type="transmembrane region" description="Helical" evidence="6">
    <location>
        <begin position="289"/>
        <end position="311"/>
    </location>
</feature>
<dbReference type="PANTHER" id="PTHR16172:SF2">
    <property type="entry name" value="MAJOR FACILITATOR SUPERFAMILY DOMAIN-CONTAINING PROTEIN 6"/>
    <property type="match status" value="1"/>
</dbReference>
<accession>A0A9Q1C5I9</accession>
<evidence type="ECO:0000256" key="5">
    <source>
        <dbReference type="ARBA" id="ARBA00023136"/>
    </source>
</evidence>
<feature type="transmembrane region" description="Helical" evidence="6">
    <location>
        <begin position="506"/>
        <end position="530"/>
    </location>
</feature>
<evidence type="ECO:0000256" key="2">
    <source>
        <dbReference type="ARBA" id="ARBA00005241"/>
    </source>
</evidence>
<feature type="transmembrane region" description="Helical" evidence="6">
    <location>
        <begin position="95"/>
        <end position="116"/>
    </location>
</feature>
<evidence type="ECO:0000256" key="3">
    <source>
        <dbReference type="ARBA" id="ARBA00022692"/>
    </source>
</evidence>
<dbReference type="InterPro" id="IPR036259">
    <property type="entry name" value="MFS_trans_sf"/>
</dbReference>
<evidence type="ECO:0000256" key="6">
    <source>
        <dbReference type="SAM" id="Phobius"/>
    </source>
</evidence>
<keyword evidence="9" id="KW-1185">Reference proteome</keyword>
<comment type="similarity">
    <text evidence="2">Belongs to the major facilitator superfamily. MFSD6 family.</text>
</comment>